<dbReference type="GO" id="GO:0016020">
    <property type="term" value="C:membrane"/>
    <property type="evidence" value="ECO:0007669"/>
    <property type="project" value="UniProtKB-SubCell"/>
</dbReference>
<evidence type="ECO:0000256" key="8">
    <source>
        <dbReference type="PIRSR" id="PIRSR601834-1"/>
    </source>
</evidence>
<sequence length="303" mass="34028">MRELLRRGVWAVEVKQPQLQVARDYTPLPPLSSQEEEEMIEKCQLRFLVRRMEGGEVSKYISRLQVGDEIELRGHKLGFDVTRRLGDKGEKVAFLAGGTGIASALQVARTILETPGDKQRQVSIIWANRKREDCVNSTPIKRMLEQMRKIYGDAKFRYVCTVDEERSFIDPKLITQTAGIGSSSKSAAVSQTPGMTWENCTYHSSTKLITSSAEDPETKDITHASDRHAMKDRQKVDPKAAPQCQCPGKNLLMISGPDGFVEHFAGKKVWGQGKELQGPVGGVIGELQRRYPELAERWLVLKM</sequence>
<gene>
    <name evidence="11" type="ORF">QBC42DRAFT_257588</name>
</gene>
<comment type="similarity">
    <text evidence="3">Belongs to the flavoprotein pyridine nucleotide cytochrome reductase family.</text>
</comment>
<dbReference type="EMBL" id="MU864928">
    <property type="protein sequence ID" value="KAK4467063.1"/>
    <property type="molecule type" value="Genomic_DNA"/>
</dbReference>
<keyword evidence="4 8" id="KW-0285">Flavoprotein</keyword>
<evidence type="ECO:0008006" key="13">
    <source>
        <dbReference type="Google" id="ProtNLM"/>
    </source>
</evidence>
<dbReference type="GO" id="GO:0016491">
    <property type="term" value="F:oxidoreductase activity"/>
    <property type="evidence" value="ECO:0007669"/>
    <property type="project" value="UniProtKB-KW"/>
</dbReference>
<evidence type="ECO:0000256" key="3">
    <source>
        <dbReference type="ARBA" id="ARBA00006105"/>
    </source>
</evidence>
<reference evidence="11" key="1">
    <citation type="journal article" date="2023" name="Mol. Phylogenet. Evol.">
        <title>Genome-scale phylogeny and comparative genomics of the fungal order Sordariales.</title>
        <authorList>
            <person name="Hensen N."/>
            <person name="Bonometti L."/>
            <person name="Westerberg I."/>
            <person name="Brannstrom I.O."/>
            <person name="Guillou S."/>
            <person name="Cros-Aarteil S."/>
            <person name="Calhoun S."/>
            <person name="Haridas S."/>
            <person name="Kuo A."/>
            <person name="Mondo S."/>
            <person name="Pangilinan J."/>
            <person name="Riley R."/>
            <person name="LaButti K."/>
            <person name="Andreopoulos B."/>
            <person name="Lipzen A."/>
            <person name="Chen C."/>
            <person name="Yan M."/>
            <person name="Daum C."/>
            <person name="Ng V."/>
            <person name="Clum A."/>
            <person name="Steindorff A."/>
            <person name="Ohm R.A."/>
            <person name="Martin F."/>
            <person name="Silar P."/>
            <person name="Natvig D.O."/>
            <person name="Lalanne C."/>
            <person name="Gautier V."/>
            <person name="Ament-Velasquez S.L."/>
            <person name="Kruys A."/>
            <person name="Hutchinson M.I."/>
            <person name="Powell A.J."/>
            <person name="Barry K."/>
            <person name="Miller A.N."/>
            <person name="Grigoriev I.V."/>
            <person name="Debuchy R."/>
            <person name="Gladieux P."/>
            <person name="Hiltunen Thoren M."/>
            <person name="Johannesson H."/>
        </authorList>
    </citation>
    <scope>NUCLEOTIDE SEQUENCE</scope>
    <source>
        <strain evidence="11">PSN324</strain>
    </source>
</reference>
<keyword evidence="7" id="KW-0472">Membrane</keyword>
<evidence type="ECO:0000256" key="4">
    <source>
        <dbReference type="ARBA" id="ARBA00022630"/>
    </source>
</evidence>
<feature type="binding site" evidence="8">
    <location>
        <position position="23"/>
    </location>
    <ligand>
        <name>FAD</name>
        <dbReference type="ChEBI" id="CHEBI:57692"/>
    </ligand>
</feature>
<feature type="domain" description="Oxidoreductase FAD/NAD(P)-binding" evidence="9">
    <location>
        <begin position="94"/>
        <end position="166"/>
    </location>
</feature>
<dbReference type="Pfam" id="PF00175">
    <property type="entry name" value="NAD_binding_1"/>
    <property type="match status" value="1"/>
</dbReference>
<proteinExistence type="inferred from homology"/>
<reference evidence="11" key="2">
    <citation type="submission" date="2023-06" db="EMBL/GenBank/DDBJ databases">
        <authorList>
            <consortium name="Lawrence Berkeley National Laboratory"/>
            <person name="Mondo S.J."/>
            <person name="Hensen N."/>
            <person name="Bonometti L."/>
            <person name="Westerberg I."/>
            <person name="Brannstrom I.O."/>
            <person name="Guillou S."/>
            <person name="Cros-Aarteil S."/>
            <person name="Calhoun S."/>
            <person name="Haridas S."/>
            <person name="Kuo A."/>
            <person name="Pangilinan J."/>
            <person name="Riley R."/>
            <person name="Labutti K."/>
            <person name="Andreopoulos B."/>
            <person name="Lipzen A."/>
            <person name="Chen C."/>
            <person name="Yanf M."/>
            <person name="Daum C."/>
            <person name="Ng V."/>
            <person name="Clum A."/>
            <person name="Steindorff A."/>
            <person name="Ohm R."/>
            <person name="Martin F."/>
            <person name="Silar P."/>
            <person name="Natvig D."/>
            <person name="Lalanne C."/>
            <person name="Gautier V."/>
            <person name="Ament-Velasquez S.L."/>
            <person name="Kruys A."/>
            <person name="Hutchinson M.I."/>
            <person name="Powell A.J."/>
            <person name="Barry K."/>
            <person name="Miller A.N."/>
            <person name="Grigoriev I.V."/>
            <person name="Debuchy R."/>
            <person name="Gladieux P."/>
            <person name="Thoren M.H."/>
            <person name="Johannesson H."/>
        </authorList>
    </citation>
    <scope>NUCLEOTIDE SEQUENCE</scope>
    <source>
        <strain evidence="11">PSN324</strain>
    </source>
</reference>
<evidence type="ECO:0000256" key="1">
    <source>
        <dbReference type="ARBA" id="ARBA00001974"/>
    </source>
</evidence>
<dbReference type="GO" id="GO:0005739">
    <property type="term" value="C:mitochondrion"/>
    <property type="evidence" value="ECO:0007669"/>
    <property type="project" value="TreeGrafter"/>
</dbReference>
<dbReference type="PANTHER" id="PTHR19370:SF189">
    <property type="entry name" value="CYTOCHROME C MITOCHONDRIAL IMPORT FACTOR CYC2"/>
    <property type="match status" value="1"/>
</dbReference>
<dbReference type="InterPro" id="IPR017938">
    <property type="entry name" value="Riboflavin_synthase-like_b-brl"/>
</dbReference>
<comment type="caution">
    <text evidence="11">The sequence shown here is derived from an EMBL/GenBank/DDBJ whole genome shotgun (WGS) entry which is preliminary data.</text>
</comment>
<evidence type="ECO:0000256" key="7">
    <source>
        <dbReference type="ARBA" id="ARBA00023136"/>
    </source>
</evidence>
<feature type="binding site" evidence="8">
    <location>
        <position position="57"/>
    </location>
    <ligand>
        <name>FAD</name>
        <dbReference type="ChEBI" id="CHEBI:57692"/>
    </ligand>
</feature>
<dbReference type="InterPro" id="IPR008333">
    <property type="entry name" value="Cbr1-like_FAD-bd_dom"/>
</dbReference>
<keyword evidence="6" id="KW-0560">Oxidoreductase</keyword>
<keyword evidence="5 8" id="KW-0274">FAD</keyword>
<protein>
    <recommendedName>
        <fullName evidence="13">FAD-binding FR-type domain-containing protein</fullName>
    </recommendedName>
</protein>
<dbReference type="CDD" id="cd06183">
    <property type="entry name" value="cyt_b5_reduct_like"/>
    <property type="match status" value="1"/>
</dbReference>
<accession>A0AAV9I3P0</accession>
<dbReference type="AlphaFoldDB" id="A0AAV9I3P0"/>
<feature type="binding site" evidence="8">
    <location>
        <position position="25"/>
    </location>
    <ligand>
        <name>FAD</name>
        <dbReference type="ChEBI" id="CHEBI:57692"/>
    </ligand>
</feature>
<evidence type="ECO:0000256" key="2">
    <source>
        <dbReference type="ARBA" id="ARBA00004370"/>
    </source>
</evidence>
<organism evidence="11 12">
    <name type="scientific">Cladorrhinum samala</name>
    <dbReference type="NCBI Taxonomy" id="585594"/>
    <lineage>
        <taxon>Eukaryota</taxon>
        <taxon>Fungi</taxon>
        <taxon>Dikarya</taxon>
        <taxon>Ascomycota</taxon>
        <taxon>Pezizomycotina</taxon>
        <taxon>Sordariomycetes</taxon>
        <taxon>Sordariomycetidae</taxon>
        <taxon>Sordariales</taxon>
        <taxon>Podosporaceae</taxon>
        <taxon>Cladorrhinum</taxon>
    </lineage>
</organism>
<evidence type="ECO:0000259" key="9">
    <source>
        <dbReference type="Pfam" id="PF00175"/>
    </source>
</evidence>
<feature type="domain" description="Flavoprotein pyridine nucleotide cytochrome reductase-like FAD-binding" evidence="10">
    <location>
        <begin position="12"/>
        <end position="75"/>
    </location>
</feature>
<evidence type="ECO:0000313" key="11">
    <source>
        <dbReference type="EMBL" id="KAK4467063.1"/>
    </source>
</evidence>
<dbReference type="SUPFAM" id="SSF63380">
    <property type="entry name" value="Riboflavin synthase domain-like"/>
    <property type="match status" value="1"/>
</dbReference>
<dbReference type="Proteomes" id="UP001321749">
    <property type="component" value="Unassembled WGS sequence"/>
</dbReference>
<evidence type="ECO:0000313" key="12">
    <source>
        <dbReference type="Proteomes" id="UP001321749"/>
    </source>
</evidence>
<comment type="subcellular location">
    <subcellularLocation>
        <location evidence="2">Membrane</location>
    </subcellularLocation>
</comment>
<comment type="cofactor">
    <cofactor evidence="1 8">
        <name>FAD</name>
        <dbReference type="ChEBI" id="CHEBI:57692"/>
    </cofactor>
</comment>
<dbReference type="Gene3D" id="3.40.50.80">
    <property type="entry name" value="Nucleotide-binding domain of ferredoxin-NADP reductase (FNR) module"/>
    <property type="match status" value="1"/>
</dbReference>
<dbReference type="InterPro" id="IPR039261">
    <property type="entry name" value="FNR_nucleotide-bd"/>
</dbReference>
<evidence type="ECO:0000256" key="5">
    <source>
        <dbReference type="ARBA" id="ARBA00022827"/>
    </source>
</evidence>
<keyword evidence="12" id="KW-1185">Reference proteome</keyword>
<dbReference type="InterPro" id="IPR001433">
    <property type="entry name" value="OxRdtase_FAD/NAD-bd"/>
</dbReference>
<dbReference type="Pfam" id="PF00970">
    <property type="entry name" value="FAD_binding_6"/>
    <property type="match status" value="1"/>
</dbReference>
<evidence type="ECO:0000256" key="6">
    <source>
        <dbReference type="ARBA" id="ARBA00023002"/>
    </source>
</evidence>
<dbReference type="InterPro" id="IPR001834">
    <property type="entry name" value="CBR-like"/>
</dbReference>
<name>A0AAV9I3P0_9PEZI</name>
<feature type="binding site" evidence="8">
    <location>
        <position position="58"/>
    </location>
    <ligand>
        <name>FAD</name>
        <dbReference type="ChEBI" id="CHEBI:57692"/>
    </ligand>
</feature>
<dbReference type="PANTHER" id="PTHR19370">
    <property type="entry name" value="NADH-CYTOCHROME B5 REDUCTASE"/>
    <property type="match status" value="1"/>
</dbReference>
<evidence type="ECO:0000259" key="10">
    <source>
        <dbReference type="Pfam" id="PF00970"/>
    </source>
</evidence>
<dbReference type="SUPFAM" id="SSF52343">
    <property type="entry name" value="Ferredoxin reductase-like, C-terminal NADP-linked domain"/>
    <property type="match status" value="1"/>
</dbReference>
<dbReference type="Gene3D" id="2.40.30.10">
    <property type="entry name" value="Translation factors"/>
    <property type="match status" value="1"/>
</dbReference>
<feature type="binding site" evidence="8">
    <location>
        <position position="48"/>
    </location>
    <ligand>
        <name>FAD</name>
        <dbReference type="ChEBI" id="CHEBI:57692"/>
    </ligand>
</feature>